<name>A0A3N4NVR1_9FLAO</name>
<comment type="caution">
    <text evidence="3">The sequence shown here is derived from an EMBL/GenBank/DDBJ whole genome shotgun (WGS) entry which is preliminary data.</text>
</comment>
<dbReference type="PANTHER" id="PTHR12110:SF53">
    <property type="entry name" value="BLR5974 PROTEIN"/>
    <property type="match status" value="1"/>
</dbReference>
<feature type="chain" id="PRO_5017969597" evidence="1">
    <location>
        <begin position="21"/>
        <end position="324"/>
    </location>
</feature>
<dbReference type="RefSeq" id="WP_123896421.1">
    <property type="nucleotide sequence ID" value="NZ_RPFJ01000002.1"/>
</dbReference>
<evidence type="ECO:0000259" key="2">
    <source>
        <dbReference type="Pfam" id="PF01261"/>
    </source>
</evidence>
<dbReference type="Proteomes" id="UP000270856">
    <property type="component" value="Unassembled WGS sequence"/>
</dbReference>
<dbReference type="EMBL" id="RPFJ01000002">
    <property type="protein sequence ID" value="RPE00185.1"/>
    <property type="molecule type" value="Genomic_DNA"/>
</dbReference>
<keyword evidence="3" id="KW-0413">Isomerase</keyword>
<keyword evidence="4" id="KW-1185">Reference proteome</keyword>
<dbReference type="InterPro" id="IPR050312">
    <property type="entry name" value="IolE/XylAMocC-like"/>
</dbReference>
<evidence type="ECO:0000256" key="1">
    <source>
        <dbReference type="SAM" id="SignalP"/>
    </source>
</evidence>
<dbReference type="OrthoDB" id="1114629at2"/>
<proteinExistence type="predicted"/>
<dbReference type="AlphaFoldDB" id="A0A3N4NVR1"/>
<dbReference type="SUPFAM" id="SSF51658">
    <property type="entry name" value="Xylose isomerase-like"/>
    <property type="match status" value="1"/>
</dbReference>
<accession>A0A3N4NVR1</accession>
<gene>
    <name evidence="3" type="ORF">EGM88_02675</name>
</gene>
<organism evidence="3 4">
    <name type="scientific">Aureibaculum marinum</name>
    <dbReference type="NCBI Taxonomy" id="2487930"/>
    <lineage>
        <taxon>Bacteria</taxon>
        <taxon>Pseudomonadati</taxon>
        <taxon>Bacteroidota</taxon>
        <taxon>Flavobacteriia</taxon>
        <taxon>Flavobacteriales</taxon>
        <taxon>Flavobacteriaceae</taxon>
        <taxon>Aureibaculum</taxon>
    </lineage>
</organism>
<evidence type="ECO:0000313" key="3">
    <source>
        <dbReference type="EMBL" id="RPE00185.1"/>
    </source>
</evidence>
<dbReference type="PANTHER" id="PTHR12110">
    <property type="entry name" value="HYDROXYPYRUVATE ISOMERASE"/>
    <property type="match status" value="1"/>
</dbReference>
<keyword evidence="1" id="KW-0732">Signal</keyword>
<reference evidence="3 4" key="1">
    <citation type="submission" date="2018-11" db="EMBL/GenBank/DDBJ databases">
        <title>Aureibaculum marinum gen. nov., sp. nov., a member of the family Flavobacteriaceae isolated from the Bohai Sea.</title>
        <authorList>
            <person name="Ji X."/>
        </authorList>
    </citation>
    <scope>NUCLEOTIDE SEQUENCE [LARGE SCALE GENOMIC DNA]</scope>
    <source>
        <strain evidence="3 4">BH-SD17</strain>
    </source>
</reference>
<dbReference type="InterPro" id="IPR013022">
    <property type="entry name" value="Xyl_isomerase-like_TIM-brl"/>
</dbReference>
<feature type="signal peptide" evidence="1">
    <location>
        <begin position="1"/>
        <end position="20"/>
    </location>
</feature>
<dbReference type="GO" id="GO:0016853">
    <property type="term" value="F:isomerase activity"/>
    <property type="evidence" value="ECO:0007669"/>
    <property type="project" value="UniProtKB-KW"/>
</dbReference>
<dbReference type="Pfam" id="PF01261">
    <property type="entry name" value="AP_endonuc_2"/>
    <property type="match status" value="1"/>
</dbReference>
<dbReference type="PROSITE" id="PS51257">
    <property type="entry name" value="PROKAR_LIPOPROTEIN"/>
    <property type="match status" value="1"/>
</dbReference>
<sequence>MIKKILFTLSLILIVSTSITSCKKNTKKTEEKDKTTLTENRNPFFKLSLAQWSLHRAINDKTLNPLDFAQKAKELGFEGIEYVSGLYTEELKNMGMKNLLDSLKAKSDRYNIQNVLIMVDGEGNLATSDENERNEAVNNHKKWVDAAAFLGCHSIRVNLFGATTEEEWIVNATKGLKLLSEYGISKGINIIVENHGGLSSNAALLAQVIKNVDLDNCGTLPDFGNFCLKREGGAQWNAKCIEEYDKYNGTKEMMPFAKGVSAKSYDFDANGNETTLNYARLLQIVKDAGYTGFIGVEYEGSRLSEEKGIQATKELLIKTVKTLD</sequence>
<dbReference type="InterPro" id="IPR036237">
    <property type="entry name" value="Xyl_isomerase-like_sf"/>
</dbReference>
<protein>
    <submittedName>
        <fullName evidence="3">Sugar phosphate isomerase/epimerase</fullName>
    </submittedName>
</protein>
<evidence type="ECO:0000313" key="4">
    <source>
        <dbReference type="Proteomes" id="UP000270856"/>
    </source>
</evidence>
<dbReference type="Gene3D" id="3.20.20.150">
    <property type="entry name" value="Divalent-metal-dependent TIM barrel enzymes"/>
    <property type="match status" value="1"/>
</dbReference>
<feature type="domain" description="Xylose isomerase-like TIM barrel" evidence="2">
    <location>
        <begin position="70"/>
        <end position="316"/>
    </location>
</feature>